<comment type="caution">
    <text evidence="4">The sequence shown here is derived from an EMBL/GenBank/DDBJ whole genome shotgun (WGS) entry which is preliminary data.</text>
</comment>
<dbReference type="EMBL" id="JAEFBK010000010">
    <property type="protein sequence ID" value="KAG7560831.1"/>
    <property type="molecule type" value="Genomic_DNA"/>
</dbReference>
<dbReference type="Proteomes" id="UP000694240">
    <property type="component" value="Chromosome 10"/>
</dbReference>
<dbReference type="AlphaFoldDB" id="A0A8T1ZRG4"/>
<evidence type="ECO:0008006" key="6">
    <source>
        <dbReference type="Google" id="ProtNLM"/>
    </source>
</evidence>
<name>A0A8T1ZRG4_9BRAS</name>
<evidence type="ECO:0000259" key="2">
    <source>
        <dbReference type="Pfam" id="PF13952"/>
    </source>
</evidence>
<feature type="domain" description="DUF4216" evidence="2">
    <location>
        <begin position="247"/>
        <end position="320"/>
    </location>
</feature>
<dbReference type="PANTHER" id="PTHR48258">
    <property type="entry name" value="DUF4218 DOMAIN-CONTAINING PROTEIN-RELATED"/>
    <property type="match status" value="1"/>
</dbReference>
<organism evidence="4 5">
    <name type="scientific">Arabidopsis thaliana x Arabidopsis arenosa</name>
    <dbReference type="NCBI Taxonomy" id="1240361"/>
    <lineage>
        <taxon>Eukaryota</taxon>
        <taxon>Viridiplantae</taxon>
        <taxon>Streptophyta</taxon>
        <taxon>Embryophyta</taxon>
        <taxon>Tracheophyta</taxon>
        <taxon>Spermatophyta</taxon>
        <taxon>Magnoliopsida</taxon>
        <taxon>eudicotyledons</taxon>
        <taxon>Gunneridae</taxon>
        <taxon>Pentapetalae</taxon>
        <taxon>rosids</taxon>
        <taxon>malvids</taxon>
        <taxon>Brassicales</taxon>
        <taxon>Brassicaceae</taxon>
        <taxon>Camelineae</taxon>
        <taxon>Arabidopsis</taxon>
    </lineage>
</organism>
<dbReference type="InterPro" id="IPR025452">
    <property type="entry name" value="DUF4218"/>
</dbReference>
<sequence length="400" mass="46354">MEHLAIHLPHEAKLGGPVQFRWMYPFERYMYHLKKKAKNKAKIEGSIVEQYVNEEISDFSSYYFEAHIQTKSRNEPRNDDGGVAYDYSFPDIPEIFVQGGRGSGKTKDVWLDSKDYNHAHSYVLLNCGYLQRFERLFEEDMKKTYLFTNAPQLYELKELHFTSWLQKHIQLDTNRSVYPIWLHELVQGPATKVTTWPMFFSRGYNFHTFEHGKDRKTFNYGVCVKGASSCDPNEEPEFYGIVTQILELYYPGIVGLRVVLFRCNWYDSTMGKGIRRNKSGIIDVNCASRYGKYDPFILASQADQVCFVSYPRLSKKKGDWYAAIRIQPRGKIISSEEVDLSPLQYENDYTLVEADPFIIVDDLADQLGQFVTLENVVDEELDSDSGDKSNDSDTTEDDSN</sequence>
<evidence type="ECO:0000259" key="3">
    <source>
        <dbReference type="Pfam" id="PF13960"/>
    </source>
</evidence>
<dbReference type="PANTHER" id="PTHR48258:SF3">
    <property type="entry name" value="FK506-BINDING PROTEIN 4-LIKE ISOFORM X1"/>
    <property type="match status" value="1"/>
</dbReference>
<evidence type="ECO:0000313" key="4">
    <source>
        <dbReference type="EMBL" id="KAG7560831.1"/>
    </source>
</evidence>
<accession>A0A8T1ZRG4</accession>
<feature type="region of interest" description="Disordered" evidence="1">
    <location>
        <begin position="379"/>
        <end position="400"/>
    </location>
</feature>
<evidence type="ECO:0000313" key="5">
    <source>
        <dbReference type="Proteomes" id="UP000694240"/>
    </source>
</evidence>
<dbReference type="InterPro" id="IPR025312">
    <property type="entry name" value="DUF4216"/>
</dbReference>
<protein>
    <recommendedName>
        <fullName evidence="6">DUF4218 domain-containing protein</fullName>
    </recommendedName>
</protein>
<proteinExistence type="predicted"/>
<keyword evidence="5" id="KW-1185">Reference proteome</keyword>
<dbReference type="Pfam" id="PF13952">
    <property type="entry name" value="DUF4216"/>
    <property type="match status" value="1"/>
</dbReference>
<gene>
    <name evidence="4" type="ORF">ISN45_Aa05g023150</name>
</gene>
<feature type="domain" description="DUF4218" evidence="3">
    <location>
        <begin position="1"/>
        <end position="78"/>
    </location>
</feature>
<reference evidence="4 5" key="1">
    <citation type="submission" date="2020-12" db="EMBL/GenBank/DDBJ databases">
        <title>Concerted genomic and epigenomic changes stabilize Arabidopsis allopolyploids.</title>
        <authorList>
            <person name="Chen Z."/>
        </authorList>
    </citation>
    <scope>NUCLEOTIDE SEQUENCE [LARGE SCALE GENOMIC DNA]</scope>
    <source>
        <strain evidence="4">Allo738</strain>
        <tissue evidence="4">Leaf</tissue>
    </source>
</reference>
<dbReference type="Pfam" id="PF13960">
    <property type="entry name" value="DUF4218"/>
    <property type="match status" value="1"/>
</dbReference>
<evidence type="ECO:0000256" key="1">
    <source>
        <dbReference type="SAM" id="MobiDB-lite"/>
    </source>
</evidence>